<dbReference type="PRINTS" id="PR00105">
    <property type="entry name" value="C5METTRFRASE"/>
</dbReference>
<keyword evidence="5" id="KW-0680">Restriction system</keyword>
<evidence type="ECO:0000256" key="9">
    <source>
        <dbReference type="PROSITE-ProRule" id="PRU01248"/>
    </source>
</evidence>
<name>A0A3A1WI57_9HYPH</name>
<evidence type="ECO:0000256" key="8">
    <source>
        <dbReference type="PROSITE-ProRule" id="PRU01016"/>
    </source>
</evidence>
<dbReference type="PANTHER" id="PTHR10629">
    <property type="entry name" value="CYTOSINE-SPECIFIC METHYLTRANSFERASE"/>
    <property type="match status" value="1"/>
</dbReference>
<dbReference type="SUPFAM" id="SSF53335">
    <property type="entry name" value="S-adenosyl-L-methionine-dependent methyltransferases"/>
    <property type="match status" value="1"/>
</dbReference>
<dbReference type="EC" id="2.1.1.37" evidence="1"/>
<comment type="catalytic activity">
    <reaction evidence="7">
        <text>a 2'-deoxycytidine in DNA + S-adenosyl-L-methionine = a 5-methyl-2'-deoxycytidine in DNA + S-adenosyl-L-homocysteine + H(+)</text>
        <dbReference type="Rhea" id="RHEA:13681"/>
        <dbReference type="Rhea" id="RHEA-COMP:11369"/>
        <dbReference type="Rhea" id="RHEA-COMP:11370"/>
        <dbReference type="ChEBI" id="CHEBI:15378"/>
        <dbReference type="ChEBI" id="CHEBI:57856"/>
        <dbReference type="ChEBI" id="CHEBI:59789"/>
        <dbReference type="ChEBI" id="CHEBI:85452"/>
        <dbReference type="ChEBI" id="CHEBI:85454"/>
        <dbReference type="EC" id="2.1.1.37"/>
    </reaction>
</comment>
<dbReference type="EMBL" id="QYRN01000008">
    <property type="protein sequence ID" value="RIX99103.1"/>
    <property type="molecule type" value="Genomic_DNA"/>
</dbReference>
<gene>
    <name evidence="11" type="ORF">D3218_15110</name>
</gene>
<evidence type="ECO:0000256" key="1">
    <source>
        <dbReference type="ARBA" id="ARBA00011975"/>
    </source>
</evidence>
<evidence type="ECO:0000256" key="4">
    <source>
        <dbReference type="ARBA" id="ARBA00022691"/>
    </source>
</evidence>
<proteinExistence type="inferred from homology"/>
<dbReference type="PANTHER" id="PTHR10629:SF52">
    <property type="entry name" value="DNA (CYTOSINE-5)-METHYLTRANSFERASE 1"/>
    <property type="match status" value="1"/>
</dbReference>
<dbReference type="Gene3D" id="3.90.120.10">
    <property type="entry name" value="DNA Methylase, subunit A, domain 2"/>
    <property type="match status" value="1"/>
</dbReference>
<dbReference type="GO" id="GO:0003886">
    <property type="term" value="F:DNA (cytosine-5-)-methyltransferase activity"/>
    <property type="evidence" value="ECO:0007669"/>
    <property type="project" value="UniProtKB-EC"/>
</dbReference>
<dbReference type="Pfam" id="PF00145">
    <property type="entry name" value="DNA_methylase"/>
    <property type="match status" value="1"/>
</dbReference>
<reference evidence="12" key="1">
    <citation type="submission" date="2018-09" db="EMBL/GenBank/DDBJ databases">
        <authorList>
            <person name="Tuo L."/>
        </authorList>
    </citation>
    <scope>NUCLEOTIDE SEQUENCE [LARGE SCALE GENOMIC DNA]</scope>
    <source>
        <strain evidence="12">M2BS4Y-1</strain>
    </source>
</reference>
<feature type="active site" evidence="8">
    <location>
        <position position="84"/>
    </location>
</feature>
<keyword evidence="4 8" id="KW-0949">S-adenosyl-L-methionine</keyword>
<dbReference type="InterPro" id="IPR050390">
    <property type="entry name" value="C5-Methyltransferase"/>
</dbReference>
<keyword evidence="6" id="KW-0229">DNA integration</keyword>
<dbReference type="InterPro" id="IPR044068">
    <property type="entry name" value="CB"/>
</dbReference>
<evidence type="ECO:0000256" key="6">
    <source>
        <dbReference type="ARBA" id="ARBA00022908"/>
    </source>
</evidence>
<comment type="similarity">
    <text evidence="8">Belongs to the class I-like SAM-binding methyltransferase superfamily. C5-methyltransferase family.</text>
</comment>
<sequence>MRAIDLFCGAGGMSLGLTRAGFQIVQGYDANEKALRVHGANLRRPLDRLFKRDRHRKADLADLLTMAPTIAALEPDIIVGGPPCQDFSSAGKRQEGRNASLTLGFAVAIITARPAWFVMENVPRARKTKTYAKARALFVKAGYGLTEVVLDGSRYGTPQMRKRFFAVGRLGEADGFLTSAIAEAASPRRMSIRDALGDDVGVHPGGDHPPEARAFFMRPYTGHSGVRSIDLPCPTLLRSAHEGPQNWYTDHERDMAPSALVDPLPMDVLSRIQGFPADWDWLDIPATRQRMLMIANAVPPPLAEAVGRVILARERGESIPTTEKAFDAWLQKGRRGLTGQSLRNRRLHLKQARKLLGGRILADLDAELALLERAEGFSTLSTNAKSDLRRALRSHAKWRAEVAAKRKARAEARLEKLRTPVPRRPLGAPVRVPASAAFLEAAE</sequence>
<organism evidence="11 12">
    <name type="scientific">Aureimonas flava</name>
    <dbReference type="NCBI Taxonomy" id="2320271"/>
    <lineage>
        <taxon>Bacteria</taxon>
        <taxon>Pseudomonadati</taxon>
        <taxon>Pseudomonadota</taxon>
        <taxon>Alphaproteobacteria</taxon>
        <taxon>Hyphomicrobiales</taxon>
        <taxon>Aurantimonadaceae</taxon>
        <taxon>Aureimonas</taxon>
    </lineage>
</organism>
<keyword evidence="9" id="KW-0238">DNA-binding</keyword>
<dbReference type="InterPro" id="IPR018117">
    <property type="entry name" value="C5_DNA_meth_AS"/>
</dbReference>
<keyword evidence="2 8" id="KW-0489">Methyltransferase</keyword>
<dbReference type="InterPro" id="IPR029063">
    <property type="entry name" value="SAM-dependent_MTases_sf"/>
</dbReference>
<keyword evidence="12" id="KW-1185">Reference proteome</keyword>
<accession>A0A3A1WI57</accession>
<protein>
    <recommendedName>
        <fullName evidence="1">DNA (cytosine-5-)-methyltransferase</fullName>
        <ecNumber evidence="1">2.1.1.37</ecNumber>
    </recommendedName>
</protein>
<dbReference type="Proteomes" id="UP000265750">
    <property type="component" value="Unassembled WGS sequence"/>
</dbReference>
<evidence type="ECO:0000259" key="10">
    <source>
        <dbReference type="PROSITE" id="PS51900"/>
    </source>
</evidence>
<evidence type="ECO:0000256" key="3">
    <source>
        <dbReference type="ARBA" id="ARBA00022679"/>
    </source>
</evidence>
<dbReference type="PROSITE" id="PS51900">
    <property type="entry name" value="CB"/>
    <property type="match status" value="1"/>
</dbReference>
<evidence type="ECO:0000313" key="12">
    <source>
        <dbReference type="Proteomes" id="UP000265750"/>
    </source>
</evidence>
<dbReference type="GO" id="GO:0003677">
    <property type="term" value="F:DNA binding"/>
    <property type="evidence" value="ECO:0007669"/>
    <property type="project" value="UniProtKB-UniRule"/>
</dbReference>
<evidence type="ECO:0000256" key="7">
    <source>
        <dbReference type="ARBA" id="ARBA00047422"/>
    </source>
</evidence>
<dbReference type="GO" id="GO:0032259">
    <property type="term" value="P:methylation"/>
    <property type="evidence" value="ECO:0007669"/>
    <property type="project" value="UniProtKB-KW"/>
</dbReference>
<feature type="domain" description="Core-binding (CB)" evidence="10">
    <location>
        <begin position="320"/>
        <end position="400"/>
    </location>
</feature>
<evidence type="ECO:0000256" key="5">
    <source>
        <dbReference type="ARBA" id="ARBA00022747"/>
    </source>
</evidence>
<evidence type="ECO:0000313" key="11">
    <source>
        <dbReference type="EMBL" id="RIX99103.1"/>
    </source>
</evidence>
<dbReference type="AlphaFoldDB" id="A0A3A1WI57"/>
<keyword evidence="3 8" id="KW-0808">Transferase</keyword>
<dbReference type="PROSITE" id="PS51679">
    <property type="entry name" value="SAM_MT_C5"/>
    <property type="match status" value="1"/>
</dbReference>
<dbReference type="GO" id="GO:0015074">
    <property type="term" value="P:DNA integration"/>
    <property type="evidence" value="ECO:0007669"/>
    <property type="project" value="UniProtKB-KW"/>
</dbReference>
<dbReference type="PROSITE" id="PS00094">
    <property type="entry name" value="C5_MTASE_1"/>
    <property type="match status" value="1"/>
</dbReference>
<dbReference type="InterPro" id="IPR001525">
    <property type="entry name" value="C5_MeTfrase"/>
</dbReference>
<evidence type="ECO:0000256" key="2">
    <source>
        <dbReference type="ARBA" id="ARBA00022603"/>
    </source>
</evidence>
<dbReference type="Gene3D" id="3.40.50.150">
    <property type="entry name" value="Vaccinia Virus protein VP39"/>
    <property type="match status" value="1"/>
</dbReference>
<dbReference type="OrthoDB" id="9813719at2"/>
<dbReference type="RefSeq" id="WP_019994354.1">
    <property type="nucleotide sequence ID" value="NZ_QYRN01000008.1"/>
</dbReference>
<comment type="caution">
    <text evidence="11">The sequence shown here is derived from an EMBL/GenBank/DDBJ whole genome shotgun (WGS) entry which is preliminary data.</text>
</comment>
<dbReference type="GO" id="GO:0009307">
    <property type="term" value="P:DNA restriction-modification system"/>
    <property type="evidence" value="ECO:0007669"/>
    <property type="project" value="UniProtKB-KW"/>
</dbReference>